<evidence type="ECO:0000256" key="1">
    <source>
        <dbReference type="ARBA" id="ARBA00006642"/>
    </source>
</evidence>
<dbReference type="HAMAP" id="MF_00102">
    <property type="entry name" value="DapB"/>
    <property type="match status" value="1"/>
</dbReference>
<keyword evidence="5 13" id="KW-0220">Diaminopimelate biosynthesis</keyword>
<comment type="pathway">
    <text evidence="9 13">Amino-acid biosynthesis; L-lysine biosynthesis via DAP pathway; (S)-tetrahydrodipicolinate from L-aspartate: step 4/4.</text>
</comment>
<dbReference type="SUPFAM" id="SSF51735">
    <property type="entry name" value="NAD(P)-binding Rossmann-fold domains"/>
    <property type="match status" value="1"/>
</dbReference>
<name>A0A6A8M5E4_9FIRM</name>
<accession>A0A6A8M5E4</accession>
<evidence type="ECO:0000256" key="5">
    <source>
        <dbReference type="ARBA" id="ARBA00022915"/>
    </source>
</evidence>
<comment type="caution">
    <text evidence="13">Was originally thought to be a dihydrodipicolinate reductase (DHDPR), catalyzing the conversion of dihydrodipicolinate to tetrahydrodipicolinate. However, it was shown in E.coli that the substrate of the enzymatic reaction is not dihydrodipicolinate (DHDP) but in fact (2S,4S)-4-hydroxy-2,3,4,5-tetrahydrodipicolinic acid (HTPA), the product released by the DapA-catalyzed reaction.</text>
</comment>
<comment type="function">
    <text evidence="13">Catalyzes the conversion of 4-hydroxy-tetrahydrodipicolinate (HTPA) to tetrahydrodipicolinate.</text>
</comment>
<evidence type="ECO:0000256" key="3">
    <source>
        <dbReference type="ARBA" id="ARBA00022605"/>
    </source>
</evidence>
<keyword evidence="6 13" id="KW-0560">Oxidoreductase</keyword>
<keyword evidence="4 13" id="KW-0521">NADP</keyword>
<comment type="caution">
    <text evidence="16">The sequence shown here is derived from an EMBL/GenBank/DDBJ whole genome shotgun (WGS) entry which is preliminary data.</text>
</comment>
<evidence type="ECO:0000256" key="13">
    <source>
        <dbReference type="HAMAP-Rule" id="MF_00102"/>
    </source>
</evidence>
<protein>
    <recommendedName>
        <fullName evidence="10 13">4-hydroxy-tetrahydrodipicolinate reductase</fullName>
        <shortName evidence="13">HTPA reductase</shortName>
        <ecNumber evidence="10 13">1.17.1.8</ecNumber>
    </recommendedName>
</protein>
<sequence length="265" mass="28506">MKLLIVAPKGKMGKLITLVASQKEDIQIVGSLGPKGRDYIGTDTGIAAGIGKEVGAPVYDNIEECIDLCDVIIDFSMVEVSMEVLAAARAHKKALVCGTTGFSPEQRAMFDQAGEDIPVMQAGNTSKLVNLLYKLVEMTTKSIGEETDIEILDLHDRKKLDSPSGTAKEIGEVIGDALGKDVFEDAEYGREGRCPRKDGNIAFHSIRGGDISTTHTVFFIGTGERLELTHRAENWKCFASGAVDAAAFLLKQKPGSYSMADCLGF</sequence>
<dbReference type="UniPathway" id="UPA00034">
    <property type="reaction ID" value="UER00018"/>
</dbReference>
<comment type="subunit">
    <text evidence="13">Homotetramer.</text>
</comment>
<dbReference type="Gene3D" id="3.40.50.720">
    <property type="entry name" value="NAD(P)-binding Rossmann-like Domain"/>
    <property type="match status" value="1"/>
</dbReference>
<feature type="active site" description="Proton donor/acceptor" evidence="13">
    <location>
        <position position="155"/>
    </location>
</feature>
<dbReference type="GO" id="GO:0008839">
    <property type="term" value="F:4-hydroxy-tetrahydrodipicolinate reductase"/>
    <property type="evidence" value="ECO:0007669"/>
    <property type="project" value="UniProtKB-UniRule"/>
</dbReference>
<dbReference type="RefSeq" id="WP_154571615.1">
    <property type="nucleotide sequence ID" value="NZ_DBEZJY010000050.1"/>
</dbReference>
<evidence type="ECO:0000256" key="12">
    <source>
        <dbReference type="ARBA" id="ARBA00049396"/>
    </source>
</evidence>
<dbReference type="GO" id="GO:0050661">
    <property type="term" value="F:NADP binding"/>
    <property type="evidence" value="ECO:0007669"/>
    <property type="project" value="UniProtKB-UniRule"/>
</dbReference>
<dbReference type="CDD" id="cd02274">
    <property type="entry name" value="DHDPR_N"/>
    <property type="match status" value="1"/>
</dbReference>
<gene>
    <name evidence="13" type="primary">dapB</name>
    <name evidence="16" type="ORF">FYJ66_00745</name>
</gene>
<evidence type="ECO:0000259" key="15">
    <source>
        <dbReference type="Pfam" id="PF05173"/>
    </source>
</evidence>
<evidence type="ECO:0000313" key="16">
    <source>
        <dbReference type="EMBL" id="MST68141.1"/>
    </source>
</evidence>
<dbReference type="GO" id="GO:0051287">
    <property type="term" value="F:NAD binding"/>
    <property type="evidence" value="ECO:0007669"/>
    <property type="project" value="UniProtKB-UniRule"/>
</dbReference>
<dbReference type="GO" id="GO:0005829">
    <property type="term" value="C:cytosol"/>
    <property type="evidence" value="ECO:0007669"/>
    <property type="project" value="TreeGrafter"/>
</dbReference>
<keyword evidence="3 13" id="KW-0028">Amino-acid biosynthesis</keyword>
<dbReference type="PIRSF" id="PIRSF000161">
    <property type="entry name" value="DHPR"/>
    <property type="match status" value="1"/>
</dbReference>
<dbReference type="EC" id="1.17.1.8" evidence="10 13"/>
<dbReference type="PANTHER" id="PTHR20836">
    <property type="entry name" value="DIHYDRODIPICOLINATE REDUCTASE"/>
    <property type="match status" value="1"/>
</dbReference>
<dbReference type="Pfam" id="PF05173">
    <property type="entry name" value="DapB_C"/>
    <property type="match status" value="1"/>
</dbReference>
<dbReference type="InterPro" id="IPR022663">
    <property type="entry name" value="DapB_C"/>
</dbReference>
<dbReference type="Gene3D" id="3.30.360.10">
    <property type="entry name" value="Dihydrodipicolinate Reductase, domain 2"/>
    <property type="match status" value="1"/>
</dbReference>
<dbReference type="GO" id="GO:0009089">
    <property type="term" value="P:lysine biosynthetic process via diaminopimelate"/>
    <property type="evidence" value="ECO:0007669"/>
    <property type="project" value="UniProtKB-UniRule"/>
</dbReference>
<evidence type="ECO:0000259" key="14">
    <source>
        <dbReference type="Pfam" id="PF01113"/>
    </source>
</evidence>
<dbReference type="InterPro" id="IPR023940">
    <property type="entry name" value="DHDPR_bac"/>
</dbReference>
<keyword evidence="7 13" id="KW-0520">NAD</keyword>
<dbReference type="SUPFAM" id="SSF55347">
    <property type="entry name" value="Glyceraldehyde-3-phosphate dehydrogenase-like, C-terminal domain"/>
    <property type="match status" value="1"/>
</dbReference>
<comment type="catalytic activity">
    <reaction evidence="12 13">
        <text>(S)-2,3,4,5-tetrahydrodipicolinate + NAD(+) + H2O = (2S,4S)-4-hydroxy-2,3,4,5-tetrahydrodipicolinate + NADH + H(+)</text>
        <dbReference type="Rhea" id="RHEA:35323"/>
        <dbReference type="ChEBI" id="CHEBI:15377"/>
        <dbReference type="ChEBI" id="CHEBI:15378"/>
        <dbReference type="ChEBI" id="CHEBI:16845"/>
        <dbReference type="ChEBI" id="CHEBI:57540"/>
        <dbReference type="ChEBI" id="CHEBI:57945"/>
        <dbReference type="ChEBI" id="CHEBI:67139"/>
        <dbReference type="EC" id="1.17.1.8"/>
    </reaction>
</comment>
<evidence type="ECO:0000256" key="4">
    <source>
        <dbReference type="ARBA" id="ARBA00022857"/>
    </source>
</evidence>
<dbReference type="EMBL" id="VUNB01000001">
    <property type="protein sequence ID" value="MST68141.1"/>
    <property type="molecule type" value="Genomic_DNA"/>
</dbReference>
<comment type="similarity">
    <text evidence="1 13">Belongs to the DapB family.</text>
</comment>
<evidence type="ECO:0000256" key="2">
    <source>
        <dbReference type="ARBA" id="ARBA00022490"/>
    </source>
</evidence>
<evidence type="ECO:0000256" key="9">
    <source>
        <dbReference type="ARBA" id="ARBA00037922"/>
    </source>
</evidence>
<evidence type="ECO:0000256" key="7">
    <source>
        <dbReference type="ARBA" id="ARBA00023027"/>
    </source>
</evidence>
<proteinExistence type="inferred from homology"/>
<evidence type="ECO:0000256" key="10">
    <source>
        <dbReference type="ARBA" id="ARBA00038983"/>
    </source>
</evidence>
<comment type="catalytic activity">
    <reaction evidence="11 13">
        <text>(S)-2,3,4,5-tetrahydrodipicolinate + NADP(+) + H2O = (2S,4S)-4-hydroxy-2,3,4,5-tetrahydrodipicolinate + NADPH + H(+)</text>
        <dbReference type="Rhea" id="RHEA:35331"/>
        <dbReference type="ChEBI" id="CHEBI:15377"/>
        <dbReference type="ChEBI" id="CHEBI:15378"/>
        <dbReference type="ChEBI" id="CHEBI:16845"/>
        <dbReference type="ChEBI" id="CHEBI:57783"/>
        <dbReference type="ChEBI" id="CHEBI:58349"/>
        <dbReference type="ChEBI" id="CHEBI:67139"/>
        <dbReference type="EC" id="1.17.1.8"/>
    </reaction>
</comment>
<dbReference type="InterPro" id="IPR036291">
    <property type="entry name" value="NAD(P)-bd_dom_sf"/>
</dbReference>
<comment type="caution">
    <text evidence="13">Lacks conserved residue(s) required for the propagation of feature annotation.</text>
</comment>
<feature type="domain" description="Dihydrodipicolinate reductase N-terminal" evidence="14">
    <location>
        <begin position="1"/>
        <end position="124"/>
    </location>
</feature>
<dbReference type="AlphaFoldDB" id="A0A6A8M5E4"/>
<feature type="active site" description="Proton donor" evidence="13">
    <location>
        <position position="159"/>
    </location>
</feature>
<feature type="binding site" evidence="13">
    <location>
        <begin position="165"/>
        <end position="166"/>
    </location>
    <ligand>
        <name>(S)-2,3,4,5-tetrahydrodipicolinate</name>
        <dbReference type="ChEBI" id="CHEBI:16845"/>
    </ligand>
</feature>
<organism evidence="16">
    <name type="scientific">Baileyella intestinalis</name>
    <dbReference type="NCBI Taxonomy" id="2606709"/>
    <lineage>
        <taxon>Bacteria</taxon>
        <taxon>Bacillati</taxon>
        <taxon>Bacillota</taxon>
        <taxon>Clostridia</taxon>
        <taxon>Peptostreptococcales</taxon>
        <taxon>Anaerovoracaceae</taxon>
        <taxon>Baileyella</taxon>
    </lineage>
</organism>
<dbReference type="PROSITE" id="PS01298">
    <property type="entry name" value="DAPB"/>
    <property type="match status" value="1"/>
</dbReference>
<evidence type="ECO:0000256" key="6">
    <source>
        <dbReference type="ARBA" id="ARBA00023002"/>
    </source>
</evidence>
<dbReference type="InterPro" id="IPR000846">
    <property type="entry name" value="DapB_N"/>
</dbReference>
<comment type="subcellular location">
    <subcellularLocation>
        <location evidence="13">Cytoplasm</location>
    </subcellularLocation>
</comment>
<feature type="binding site" evidence="13">
    <location>
        <begin position="98"/>
        <end position="100"/>
    </location>
    <ligand>
        <name>NAD(+)</name>
        <dbReference type="ChEBI" id="CHEBI:57540"/>
    </ligand>
</feature>
<keyword evidence="8 13" id="KW-0457">Lysine biosynthesis</keyword>
<dbReference type="NCBIfam" id="TIGR00036">
    <property type="entry name" value="dapB"/>
    <property type="match status" value="1"/>
</dbReference>
<feature type="domain" description="Dihydrodipicolinate reductase C-terminal" evidence="15">
    <location>
        <begin position="129"/>
        <end position="263"/>
    </location>
</feature>
<dbReference type="GO" id="GO:0019877">
    <property type="term" value="P:diaminopimelate biosynthetic process"/>
    <property type="evidence" value="ECO:0007669"/>
    <property type="project" value="UniProtKB-UniRule"/>
</dbReference>
<keyword evidence="2 13" id="KW-0963">Cytoplasm</keyword>
<feature type="binding site" evidence="13">
    <location>
        <begin position="122"/>
        <end position="125"/>
    </location>
    <ligand>
        <name>NAD(+)</name>
        <dbReference type="ChEBI" id="CHEBI:57540"/>
    </ligand>
</feature>
<dbReference type="GO" id="GO:0016726">
    <property type="term" value="F:oxidoreductase activity, acting on CH or CH2 groups, NAD or NADP as acceptor"/>
    <property type="evidence" value="ECO:0007669"/>
    <property type="project" value="UniProtKB-UniRule"/>
</dbReference>
<dbReference type="PANTHER" id="PTHR20836:SF0">
    <property type="entry name" value="4-HYDROXY-TETRAHYDRODIPICOLINATE REDUCTASE 1, CHLOROPLASTIC-RELATED"/>
    <property type="match status" value="1"/>
</dbReference>
<evidence type="ECO:0000256" key="11">
    <source>
        <dbReference type="ARBA" id="ARBA00049080"/>
    </source>
</evidence>
<evidence type="ECO:0000256" key="8">
    <source>
        <dbReference type="ARBA" id="ARBA00023154"/>
    </source>
</evidence>
<dbReference type="Pfam" id="PF01113">
    <property type="entry name" value="DapB_N"/>
    <property type="match status" value="1"/>
</dbReference>
<reference evidence="16" key="1">
    <citation type="submission" date="2019-09" db="EMBL/GenBank/DDBJ databases">
        <title>In-depth cultivation of the pig gut microbiome towards novel bacterial diversity and tailored functional studies.</title>
        <authorList>
            <person name="Wylensek D."/>
            <person name="Hitch T.C.A."/>
            <person name="Clavel T."/>
        </authorList>
    </citation>
    <scope>NUCLEOTIDE SEQUENCE</scope>
    <source>
        <strain evidence="16">RF-744-FAT-WT-3</strain>
    </source>
</reference>
<dbReference type="InterPro" id="IPR022664">
    <property type="entry name" value="DapB_N_CS"/>
</dbReference>